<feature type="domain" description="Cupin type-2" evidence="1">
    <location>
        <begin position="259"/>
        <end position="330"/>
    </location>
</feature>
<dbReference type="InterPro" id="IPR013096">
    <property type="entry name" value="Cupin_2"/>
</dbReference>
<gene>
    <name evidence="2" type="ORF">LMG26845_05487</name>
</gene>
<dbReference type="EMBL" id="CADIJR010000092">
    <property type="protein sequence ID" value="CAB3705687.1"/>
    <property type="molecule type" value="Genomic_DNA"/>
</dbReference>
<reference evidence="2 3" key="1">
    <citation type="submission" date="2020-04" db="EMBL/GenBank/DDBJ databases">
        <authorList>
            <person name="De Canck E."/>
        </authorList>
    </citation>
    <scope>NUCLEOTIDE SEQUENCE [LARGE SCALE GENOMIC DNA]</scope>
    <source>
        <strain evidence="2 3">LMG 26845</strain>
    </source>
</reference>
<dbReference type="Pfam" id="PF07883">
    <property type="entry name" value="Cupin_2"/>
    <property type="match status" value="1"/>
</dbReference>
<dbReference type="RefSeq" id="WP_054430430.1">
    <property type="nucleotide sequence ID" value="NZ_CADIJR010000092.1"/>
</dbReference>
<dbReference type="Gene3D" id="2.60.120.10">
    <property type="entry name" value="Jelly Rolls"/>
    <property type="match status" value="2"/>
</dbReference>
<accession>A0A6J5BHD9</accession>
<dbReference type="GeneID" id="92901383"/>
<organism evidence="2 3">
    <name type="scientific">Achromobacter insuavis</name>
    <dbReference type="NCBI Taxonomy" id="1287735"/>
    <lineage>
        <taxon>Bacteria</taxon>
        <taxon>Pseudomonadati</taxon>
        <taxon>Pseudomonadota</taxon>
        <taxon>Betaproteobacteria</taxon>
        <taxon>Burkholderiales</taxon>
        <taxon>Alcaligenaceae</taxon>
        <taxon>Achromobacter</taxon>
    </lineage>
</organism>
<proteinExistence type="predicted"/>
<evidence type="ECO:0000313" key="3">
    <source>
        <dbReference type="Proteomes" id="UP000507979"/>
    </source>
</evidence>
<dbReference type="SUPFAM" id="SSF51182">
    <property type="entry name" value="RmlC-like cupins"/>
    <property type="match status" value="1"/>
</dbReference>
<protein>
    <recommendedName>
        <fullName evidence="1">Cupin type-2 domain-containing protein</fullName>
    </recommendedName>
</protein>
<dbReference type="InterPro" id="IPR014710">
    <property type="entry name" value="RmlC-like_jellyroll"/>
</dbReference>
<sequence length="379" mass="40498">MNEVVLDRAAAQARAIAREDMVACRLAFIDCKLPGSDLKENYSMIGPGVTQSEEQVVNLREPHGFNIGAAAMPAGVTNNLHLHFSAEVFFIHSGQWTFRWGSGEGAGELRGGPGDVLSIPTWIFRGFSNDGDGHGWIFTALGGDDTGGIIWHPDVLAAAATHGLFLGRDNTLLHGAAGQPPEAGLIEPLSPADMAALPRYTPAQMRRRALAAQDRDWSAQALLGARGCELAPVIGHGMSEDRAQAAPIANPHGFSVDWLRLAPGGTTGRLRLREKQVFIVMRGEAELVLNGPGREVVVPLREQAIYSVPSGVWRELRQAGEQPAAVISVCAGDQRKRIEWPAATLAEAAGHDLALDPDGYLARRGLLPETALGVGEARF</sequence>
<keyword evidence="3" id="KW-1185">Reference proteome</keyword>
<name>A0A6J5BHD9_9BURK</name>
<dbReference type="InterPro" id="IPR011051">
    <property type="entry name" value="RmlC_Cupin_sf"/>
</dbReference>
<evidence type="ECO:0000259" key="1">
    <source>
        <dbReference type="Pfam" id="PF07883"/>
    </source>
</evidence>
<dbReference type="AlphaFoldDB" id="A0A6J5BHD9"/>
<dbReference type="Proteomes" id="UP000507979">
    <property type="component" value="Unassembled WGS sequence"/>
</dbReference>
<evidence type="ECO:0000313" key="2">
    <source>
        <dbReference type="EMBL" id="CAB3705687.1"/>
    </source>
</evidence>